<evidence type="ECO:0000313" key="2">
    <source>
        <dbReference type="Proteomes" id="UP000789702"/>
    </source>
</evidence>
<keyword evidence="2" id="KW-1185">Reference proteome</keyword>
<dbReference type="Proteomes" id="UP000789702">
    <property type="component" value="Unassembled WGS sequence"/>
</dbReference>
<organism evidence="1 2">
    <name type="scientific">Dentiscutata heterogama</name>
    <dbReference type="NCBI Taxonomy" id="1316150"/>
    <lineage>
        <taxon>Eukaryota</taxon>
        <taxon>Fungi</taxon>
        <taxon>Fungi incertae sedis</taxon>
        <taxon>Mucoromycota</taxon>
        <taxon>Glomeromycotina</taxon>
        <taxon>Glomeromycetes</taxon>
        <taxon>Diversisporales</taxon>
        <taxon>Gigasporaceae</taxon>
        <taxon>Dentiscutata</taxon>
    </lineage>
</organism>
<evidence type="ECO:0000313" key="1">
    <source>
        <dbReference type="EMBL" id="CAG8647701.1"/>
    </source>
</evidence>
<name>A0ACA9ND96_9GLOM</name>
<protein>
    <submittedName>
        <fullName evidence="1">5116_t:CDS:1</fullName>
    </submittedName>
</protein>
<dbReference type="EMBL" id="CAJVPU010015579">
    <property type="protein sequence ID" value="CAG8647701.1"/>
    <property type="molecule type" value="Genomic_DNA"/>
</dbReference>
<proteinExistence type="predicted"/>
<reference evidence="1" key="1">
    <citation type="submission" date="2021-06" db="EMBL/GenBank/DDBJ databases">
        <authorList>
            <person name="Kallberg Y."/>
            <person name="Tangrot J."/>
            <person name="Rosling A."/>
        </authorList>
    </citation>
    <scope>NUCLEOTIDE SEQUENCE</scope>
    <source>
        <strain evidence="1">IL203A</strain>
    </source>
</reference>
<sequence length="554" mass="62092">FAQFTYSEEDTGNPPYVNSIKHYDDSEDTFIVRISRKLISSSDRVCYEQKLLIRVVQGNGNVIEIDPATFTNIQDVNYCLFSDAKKTDPLRIYPLFGQYILVTYVNASNTSDNTTFRDMGMVIDWTGQIKSELDFGPSYLTPNTTHRIVSEKIVNNINPLNGFSRLSMVSGTTNSNLSQFEHIGNGNFNLLKNNTIEVNTITYYELEVFSTLNGGYAIVFANTTKSNTTNSAHAGIYAIFLNNQTNTPSKVILYESPNSNLIFNRFLVCSVDYVSIGHSCIIFIEETHIFTNITTNSTTNSTNINTTTLVSAIATTIRFLSSGAVIKYDQMSIPDLNNLKTLSYGGYVLISRNSPGRGYFFNYTLYGEDDSVLNRSQKFSSNVFGAFDVLKNNTMLIALNETSETSTSWDLTSIDLPRLYNDFGYGNLQVNSTDPPQNTDMQLNSENISITFKKSISLSDGNINIFQTTGPGKDILRQRINSKICSVNYKCFVDNSTVKLSMLQCTFNDPGGKYYIQIDNNFVEDAEYKEPLLGISPNKWIFNLANDTSNKKHA</sequence>
<accession>A0ACA9ND96</accession>
<gene>
    <name evidence="1" type="ORF">DHETER_LOCUS9142</name>
</gene>
<comment type="caution">
    <text evidence="1">The sequence shown here is derived from an EMBL/GenBank/DDBJ whole genome shotgun (WGS) entry which is preliminary data.</text>
</comment>
<feature type="non-terminal residue" evidence="1">
    <location>
        <position position="554"/>
    </location>
</feature>
<feature type="non-terminal residue" evidence="1">
    <location>
        <position position="1"/>
    </location>
</feature>